<dbReference type="CTD" id="51768"/>
<evidence type="ECO:0000256" key="3">
    <source>
        <dbReference type="ARBA" id="ARBA00022989"/>
    </source>
</evidence>
<dbReference type="InterPro" id="IPR025256">
    <property type="entry name" value="TM7S3/TM198-like_dom"/>
</dbReference>
<feature type="transmembrane region" description="Helical" evidence="5">
    <location>
        <begin position="311"/>
        <end position="329"/>
    </location>
</feature>
<dbReference type="OrthoDB" id="5967337at2759"/>
<organism evidence="8 9">
    <name type="scientific">Scleropages formosus</name>
    <name type="common">Asian bonytongue</name>
    <name type="synonym">Osteoglossum formosum</name>
    <dbReference type="NCBI Taxonomy" id="113540"/>
    <lineage>
        <taxon>Eukaryota</taxon>
        <taxon>Metazoa</taxon>
        <taxon>Chordata</taxon>
        <taxon>Craniata</taxon>
        <taxon>Vertebrata</taxon>
        <taxon>Euteleostomi</taxon>
        <taxon>Actinopterygii</taxon>
        <taxon>Neopterygii</taxon>
        <taxon>Teleostei</taxon>
        <taxon>Osteoglossocephala</taxon>
        <taxon>Osteoglossomorpha</taxon>
        <taxon>Osteoglossiformes</taxon>
        <taxon>Osteoglossidae</taxon>
        <taxon>Scleropages</taxon>
    </lineage>
</organism>
<feature type="transmembrane region" description="Helical" evidence="5">
    <location>
        <begin position="362"/>
        <end position="385"/>
    </location>
</feature>
<keyword evidence="6" id="KW-0732">Signal</keyword>
<keyword evidence="3 5" id="KW-1133">Transmembrane helix</keyword>
<dbReference type="GO" id="GO:0005886">
    <property type="term" value="C:plasma membrane"/>
    <property type="evidence" value="ECO:0007669"/>
    <property type="project" value="TreeGrafter"/>
</dbReference>
<dbReference type="RefSeq" id="XP_018606871.2">
    <property type="nucleotide sequence ID" value="XM_018751355.2"/>
</dbReference>
<reference evidence="8" key="3">
    <citation type="submission" date="2025-09" db="UniProtKB">
        <authorList>
            <consortium name="Ensembl"/>
        </authorList>
    </citation>
    <scope>IDENTIFICATION</scope>
</reference>
<dbReference type="Pfam" id="PF25992">
    <property type="entry name" value="Ig_TM7SF3_N"/>
    <property type="match status" value="1"/>
</dbReference>
<reference evidence="8 9" key="1">
    <citation type="submission" date="2019-04" db="EMBL/GenBank/DDBJ databases">
        <authorList>
            <consortium name="Wellcome Sanger Institute Data Sharing"/>
        </authorList>
    </citation>
    <scope>NUCLEOTIDE SEQUENCE [LARGE SCALE GENOMIC DNA]</scope>
</reference>
<evidence type="ECO:0000313" key="9">
    <source>
        <dbReference type="Proteomes" id="UP000694397"/>
    </source>
</evidence>
<proteinExistence type="predicted"/>
<evidence type="ECO:0000256" key="2">
    <source>
        <dbReference type="ARBA" id="ARBA00022692"/>
    </source>
</evidence>
<dbReference type="InterPro" id="IPR042502">
    <property type="entry name" value="TM7SF3"/>
</dbReference>
<evidence type="ECO:0000256" key="5">
    <source>
        <dbReference type="SAM" id="Phobius"/>
    </source>
</evidence>
<feature type="chain" id="PRO_5033982946" evidence="6">
    <location>
        <begin position="22"/>
        <end position="558"/>
    </location>
</feature>
<dbReference type="GeneTree" id="ENSGT00390000008702"/>
<dbReference type="GeneID" id="108933932"/>
<protein>
    <submittedName>
        <fullName evidence="8">Transmembrane 7 superfamily member 3</fullName>
    </submittedName>
</protein>
<feature type="signal peptide" evidence="6">
    <location>
        <begin position="1"/>
        <end position="21"/>
    </location>
</feature>
<name>A0A8C9RFT3_SCLFO</name>
<dbReference type="KEGG" id="sfm:108933932"/>
<feature type="transmembrane region" description="Helical" evidence="5">
    <location>
        <begin position="287"/>
        <end position="304"/>
    </location>
</feature>
<feature type="transmembrane region" description="Helical" evidence="5">
    <location>
        <begin position="429"/>
        <end position="454"/>
    </location>
</feature>
<dbReference type="PANTHER" id="PTHR15937:SF3">
    <property type="entry name" value="TRANSMEMBRANE 7 SUPERFAMILY MEMBER 3"/>
    <property type="match status" value="1"/>
</dbReference>
<keyword evidence="2 5" id="KW-0812">Transmembrane</keyword>
<keyword evidence="9" id="KW-1185">Reference proteome</keyword>
<feature type="transmembrane region" description="Helical" evidence="5">
    <location>
        <begin position="335"/>
        <end position="355"/>
    </location>
</feature>
<evidence type="ECO:0000256" key="6">
    <source>
        <dbReference type="SAM" id="SignalP"/>
    </source>
</evidence>
<feature type="domain" description="TM7S3/TM198-like" evidence="7">
    <location>
        <begin position="290"/>
        <end position="494"/>
    </location>
</feature>
<dbReference type="Pfam" id="PF13886">
    <property type="entry name" value="TM7S3_TM198"/>
    <property type="match status" value="1"/>
</dbReference>
<evidence type="ECO:0000313" key="8">
    <source>
        <dbReference type="Ensembl" id="ENSSFOP00015011132.2"/>
    </source>
</evidence>
<dbReference type="PANTHER" id="PTHR15937">
    <property type="entry name" value="TRANSMEMBRANE 7 SUPERFAMILY MEMBER 3"/>
    <property type="match status" value="1"/>
</dbReference>
<feature type="transmembrane region" description="Helical" evidence="5">
    <location>
        <begin position="397"/>
        <end position="417"/>
    </location>
</feature>
<dbReference type="AlphaFoldDB" id="A0A8C9RFT3"/>
<comment type="subcellular location">
    <subcellularLocation>
        <location evidence="1">Membrane</location>
        <topology evidence="1">Multi-pass membrane protein</topology>
    </subcellularLocation>
</comment>
<evidence type="ECO:0000256" key="4">
    <source>
        <dbReference type="ARBA" id="ARBA00023136"/>
    </source>
</evidence>
<feature type="transmembrane region" description="Helical" evidence="5">
    <location>
        <begin position="474"/>
        <end position="494"/>
    </location>
</feature>
<sequence>MPAQLWPAVSLLVVMWDGVLSQTAADRVVFSLGTFKNISLAENATVQAVVSRIPAEVAFLILQFHTQQYNITLSFSKVPTLSSSHTAVDSGLLSPLLITQTSLDWYLLSPENRPLTSVGVILAYGSSDPVPGGCSGDKSFDPSVHLQYNLFVTTVTIAPANAGYARGAVLPTCNATRGPSARLEYHVYQYFLPEGDLSEQSLLSHMQAVASVASMTAHGTKLITWAASEKLSASFKSVPGQGVIYSVVVRDPVLNASASYVPVHTYACSFSSTLDSCMTIGKVSTKIFFTIAGFAGFFVCFFGHQFFKCELFCLGHAFAAVVFFVLITRTTTLEYNLRLALTALVGVVGGVLLVLSWWRFGSVLCCVLVVGLTMGFLLAAAFFFTPVGELLIFRSGAVFWVTFGGIVLLVPLVFVRWPREGNIMTCGAVGAYAVVLAVNSYAYTSLSYITLDILKRFLNNNYSRTFTSMPFQDIDYIMLTVWAVLGVSGVVLQLHRERTRPFFPPSPYLMWKQERERRKTNVLDPSHHMPSLPRRLQHWLLGAFHRKEPAGEVTPLLL</sequence>
<evidence type="ECO:0000259" key="7">
    <source>
        <dbReference type="Pfam" id="PF13886"/>
    </source>
</evidence>
<dbReference type="Ensembl" id="ENSSFOT00015011280.2">
    <property type="protein sequence ID" value="ENSSFOP00015011132.2"/>
    <property type="gene ID" value="ENSSFOG00015007201.2"/>
</dbReference>
<reference evidence="8" key="2">
    <citation type="submission" date="2025-08" db="UniProtKB">
        <authorList>
            <consortium name="Ensembl"/>
        </authorList>
    </citation>
    <scope>IDENTIFICATION</scope>
</reference>
<evidence type="ECO:0000256" key="1">
    <source>
        <dbReference type="ARBA" id="ARBA00004141"/>
    </source>
</evidence>
<dbReference type="Proteomes" id="UP000694397">
    <property type="component" value="Chromosome 2"/>
</dbReference>
<keyword evidence="4 5" id="KW-0472">Membrane</keyword>
<dbReference type="GO" id="GO:0043069">
    <property type="term" value="P:negative regulation of programmed cell death"/>
    <property type="evidence" value="ECO:0007669"/>
    <property type="project" value="TreeGrafter"/>
</dbReference>
<accession>A0A8C9RFT3</accession>
<gene>
    <name evidence="8" type="primary">TM7SF3</name>
    <name evidence="8" type="synonym">tm7sf3</name>
</gene>